<keyword evidence="3" id="KW-0067">ATP-binding</keyword>
<name>A0ABT9V5J6_9BACL</name>
<evidence type="ECO:0000256" key="3">
    <source>
        <dbReference type="ARBA" id="ARBA00022840"/>
    </source>
</evidence>
<dbReference type="InterPro" id="IPR017871">
    <property type="entry name" value="ABC_transporter-like_CS"/>
</dbReference>
<evidence type="ECO:0000256" key="2">
    <source>
        <dbReference type="ARBA" id="ARBA00022741"/>
    </source>
</evidence>
<keyword evidence="6" id="KW-1185">Reference proteome</keyword>
<reference evidence="5 6" key="1">
    <citation type="submission" date="2023-07" db="EMBL/GenBank/DDBJ databases">
        <title>Genomic Encyclopedia of Type Strains, Phase IV (KMG-IV): sequencing the most valuable type-strain genomes for metagenomic binning, comparative biology and taxonomic classification.</title>
        <authorList>
            <person name="Goeker M."/>
        </authorList>
    </citation>
    <scope>NUCLEOTIDE SEQUENCE [LARGE SCALE GENOMIC DNA]</scope>
    <source>
        <strain evidence="5 6">DSM 23948</strain>
    </source>
</reference>
<dbReference type="Gene3D" id="3.40.50.300">
    <property type="entry name" value="P-loop containing nucleotide triphosphate hydrolases"/>
    <property type="match status" value="1"/>
</dbReference>
<dbReference type="EMBL" id="JAUSTU010000011">
    <property type="protein sequence ID" value="MDQ0156209.1"/>
    <property type="molecule type" value="Genomic_DNA"/>
</dbReference>
<keyword evidence="5" id="KW-0449">Lipoprotein</keyword>
<dbReference type="PROSITE" id="PS50893">
    <property type="entry name" value="ABC_TRANSPORTER_2"/>
    <property type="match status" value="1"/>
</dbReference>
<evidence type="ECO:0000259" key="4">
    <source>
        <dbReference type="PROSITE" id="PS50893"/>
    </source>
</evidence>
<comment type="caution">
    <text evidence="5">The sequence shown here is derived from an EMBL/GenBank/DDBJ whole genome shotgun (WGS) entry which is preliminary data.</text>
</comment>
<keyword evidence="2" id="KW-0547">Nucleotide-binding</keyword>
<feature type="domain" description="ABC transporter" evidence="4">
    <location>
        <begin position="1"/>
        <end position="205"/>
    </location>
</feature>
<dbReference type="InterPro" id="IPR003593">
    <property type="entry name" value="AAA+_ATPase"/>
</dbReference>
<evidence type="ECO:0000256" key="1">
    <source>
        <dbReference type="ARBA" id="ARBA00022448"/>
    </source>
</evidence>
<sequence length="206" mass="23435">MKNVSFSLEKGDWLTVIGPSGSGKSTLLHCIAGIISPDAGSVINYNQWQIHNAKNEEVQKFRRERLGFIYQDYKLFPQFNTLLNVMLPLIPYEKKEVLIKKAEQLLERVQLSERMKQMPGQLSGGEKQRVAIARSLINNPDLLICDEPTGNLDEKSRDDIVELLKELNSEGTSIILVTHDRDIMGFGQKKLELQFGRSQFLCEEIS</sequence>
<dbReference type="Pfam" id="PF00005">
    <property type="entry name" value="ABC_tran"/>
    <property type="match status" value="1"/>
</dbReference>
<dbReference type="PANTHER" id="PTHR24220">
    <property type="entry name" value="IMPORT ATP-BINDING PROTEIN"/>
    <property type="match status" value="1"/>
</dbReference>
<protein>
    <submittedName>
        <fullName evidence="5">ABC-type lipoprotein export system ATPase subunit</fullName>
    </submittedName>
</protein>
<accession>A0ABT9V5J6</accession>
<evidence type="ECO:0000313" key="6">
    <source>
        <dbReference type="Proteomes" id="UP001231362"/>
    </source>
</evidence>
<dbReference type="PROSITE" id="PS00211">
    <property type="entry name" value="ABC_TRANSPORTER_1"/>
    <property type="match status" value="1"/>
</dbReference>
<dbReference type="RefSeq" id="WP_307150732.1">
    <property type="nucleotide sequence ID" value="NZ_JAUSTU010000011.1"/>
</dbReference>
<dbReference type="InterPro" id="IPR027417">
    <property type="entry name" value="P-loop_NTPase"/>
</dbReference>
<keyword evidence="1" id="KW-0813">Transport</keyword>
<evidence type="ECO:0000313" key="5">
    <source>
        <dbReference type="EMBL" id="MDQ0156209.1"/>
    </source>
</evidence>
<dbReference type="InterPro" id="IPR017911">
    <property type="entry name" value="MacB-like_ATP-bd"/>
</dbReference>
<dbReference type="InterPro" id="IPR015854">
    <property type="entry name" value="ABC_transpr_LolD-like"/>
</dbReference>
<proteinExistence type="predicted"/>
<gene>
    <name evidence="5" type="ORF">J2S07_002528</name>
</gene>
<dbReference type="CDD" id="cd03255">
    <property type="entry name" value="ABC_MJ0796_LolCDE_FtsE"/>
    <property type="match status" value="1"/>
</dbReference>
<dbReference type="SUPFAM" id="SSF52540">
    <property type="entry name" value="P-loop containing nucleoside triphosphate hydrolases"/>
    <property type="match status" value="1"/>
</dbReference>
<organism evidence="5 6">
    <name type="scientific">Anoxybacillus andreesenii</name>
    <dbReference type="NCBI Taxonomy" id="1325932"/>
    <lineage>
        <taxon>Bacteria</taxon>
        <taxon>Bacillati</taxon>
        <taxon>Bacillota</taxon>
        <taxon>Bacilli</taxon>
        <taxon>Bacillales</taxon>
        <taxon>Anoxybacillaceae</taxon>
        <taxon>Anoxybacillus</taxon>
    </lineage>
</organism>
<dbReference type="InterPro" id="IPR003439">
    <property type="entry name" value="ABC_transporter-like_ATP-bd"/>
</dbReference>
<dbReference type="PANTHER" id="PTHR24220:SF692">
    <property type="entry name" value="ABC TRANSPORTER DOMAIN-CONTAINING PROTEIN"/>
    <property type="match status" value="1"/>
</dbReference>
<dbReference type="SMART" id="SM00382">
    <property type="entry name" value="AAA"/>
    <property type="match status" value="1"/>
</dbReference>
<dbReference type="Proteomes" id="UP001231362">
    <property type="component" value="Unassembled WGS sequence"/>
</dbReference>